<dbReference type="Pfam" id="PF01820">
    <property type="entry name" value="Dala_Dala_lig_N"/>
    <property type="match status" value="2"/>
</dbReference>
<dbReference type="SUPFAM" id="SSF56059">
    <property type="entry name" value="Glutathione synthetase ATP-binding domain-like"/>
    <property type="match status" value="1"/>
</dbReference>
<comment type="pathway">
    <text evidence="12">Cell wall biogenesis; peptidoglycan biosynthesis.</text>
</comment>
<dbReference type="InterPro" id="IPR016185">
    <property type="entry name" value="PreATP-grasp_dom_sf"/>
</dbReference>
<sequence>MRVAVLSGGRSSEHDVSLRSGAAVAAGLEQAGHEVVPVLLDREGGWRDPTGIPVEVVPGHGLLGADVVFPVLHGPFGEDGTVQGMLELLDVPYVGSGVLASAACMDKVVFKDLMAVGGIAQVGYALALAGEGVDAVAAREDVLALGFPCWVKPARLGSSVGIVKVRAAQELPDALRTAFAHDARVIVEANCSGLEIECSVLGPTEAPEVSVLGEIVIQSEWYDYEAKYTPGGMELVVPARISETAAARVRELAALAFSRAGCSGLARADFFVDGETVLLNELNTMPGFTATSVYGKLWDASGLAYPALVDRLCRIALDRHRAERAQRF</sequence>
<keyword evidence="11 12" id="KW-0961">Cell wall biogenesis/degradation</keyword>
<protein>
    <recommendedName>
        <fullName evidence="12">D-alanine--D-alanine ligase</fullName>
        <ecNumber evidence="12">6.3.2.4</ecNumber>
    </recommendedName>
    <alternativeName>
        <fullName evidence="12">D-Ala-D-Ala ligase</fullName>
    </alternativeName>
    <alternativeName>
        <fullName evidence="12">D-alanylalanine synthetase</fullName>
    </alternativeName>
</protein>
<dbReference type="EC" id="6.3.2.4" evidence="12"/>
<keyword evidence="6 15" id="KW-0067">ATP-binding</keyword>
<evidence type="ECO:0000259" key="16">
    <source>
        <dbReference type="PROSITE" id="PS50975"/>
    </source>
</evidence>
<evidence type="ECO:0000256" key="5">
    <source>
        <dbReference type="ARBA" id="ARBA00022741"/>
    </source>
</evidence>
<evidence type="ECO:0000256" key="12">
    <source>
        <dbReference type="HAMAP-Rule" id="MF_00047"/>
    </source>
</evidence>
<dbReference type="InterPro" id="IPR000291">
    <property type="entry name" value="D-Ala_lig_Van_CS"/>
</dbReference>
<dbReference type="GO" id="GO:0009252">
    <property type="term" value="P:peptidoglycan biosynthetic process"/>
    <property type="evidence" value="ECO:0007669"/>
    <property type="project" value="UniProtKB-UniRule"/>
</dbReference>
<dbReference type="InterPro" id="IPR011127">
    <property type="entry name" value="Dala_Dala_lig_N"/>
</dbReference>
<dbReference type="PROSITE" id="PS00844">
    <property type="entry name" value="DALA_DALA_LIGASE_2"/>
    <property type="match status" value="1"/>
</dbReference>
<dbReference type="InterPro" id="IPR013815">
    <property type="entry name" value="ATP_grasp_subdomain_1"/>
</dbReference>
<comment type="similarity">
    <text evidence="2 12">Belongs to the D-alanine--D-alanine ligase family.</text>
</comment>
<dbReference type="RefSeq" id="WP_107567645.1">
    <property type="nucleotide sequence ID" value="NZ_PYYB01000001.1"/>
</dbReference>
<dbReference type="PIRSF" id="PIRSF039102">
    <property type="entry name" value="Ddl/VanB"/>
    <property type="match status" value="1"/>
</dbReference>
<evidence type="ECO:0000313" key="17">
    <source>
        <dbReference type="EMBL" id="PTL59209.1"/>
    </source>
</evidence>
<comment type="cofactor">
    <cofactor evidence="1">
        <name>Mn(2+)</name>
        <dbReference type="ChEBI" id="CHEBI:29035"/>
    </cofactor>
</comment>
<dbReference type="PANTHER" id="PTHR23132:SF25">
    <property type="entry name" value="D-ALANINE--D-ALANINE LIGASE A"/>
    <property type="match status" value="1"/>
</dbReference>
<feature type="binding site" evidence="14">
    <location>
        <position position="281"/>
    </location>
    <ligand>
        <name>Mg(2+)</name>
        <dbReference type="ChEBI" id="CHEBI:18420"/>
        <label>2</label>
    </ligand>
</feature>
<feature type="active site" evidence="13">
    <location>
        <position position="13"/>
    </location>
</feature>
<feature type="binding site" evidence="14">
    <location>
        <position position="281"/>
    </location>
    <ligand>
        <name>Mg(2+)</name>
        <dbReference type="ChEBI" id="CHEBI:18420"/>
        <label>1</label>
    </ligand>
</feature>
<evidence type="ECO:0000256" key="8">
    <source>
        <dbReference type="ARBA" id="ARBA00022960"/>
    </source>
</evidence>
<evidence type="ECO:0000313" key="18">
    <source>
        <dbReference type="Proteomes" id="UP000240739"/>
    </source>
</evidence>
<dbReference type="Pfam" id="PF07478">
    <property type="entry name" value="Dala_Dala_lig_C"/>
    <property type="match status" value="1"/>
</dbReference>
<evidence type="ECO:0000256" key="9">
    <source>
        <dbReference type="ARBA" id="ARBA00022984"/>
    </source>
</evidence>
<keyword evidence="5 15" id="KW-0547">Nucleotide-binding</keyword>
<reference evidence="17 18" key="1">
    <citation type="submission" date="2018-03" db="EMBL/GenBank/DDBJ databases">
        <title>Aquarubrobacter algicola gen. nov., sp. nov., a novel actinobacterium isolated from shallow eutrophic lake during the end of cyanobacterial harmful algal blooms.</title>
        <authorList>
            <person name="Chun S.J."/>
        </authorList>
    </citation>
    <scope>NUCLEOTIDE SEQUENCE [LARGE SCALE GENOMIC DNA]</scope>
    <source>
        <strain evidence="17 18">Seoho-28</strain>
    </source>
</reference>
<dbReference type="GO" id="GO:0005524">
    <property type="term" value="F:ATP binding"/>
    <property type="evidence" value="ECO:0007669"/>
    <property type="project" value="UniProtKB-UniRule"/>
</dbReference>
<evidence type="ECO:0000256" key="15">
    <source>
        <dbReference type="PROSITE-ProRule" id="PRU00409"/>
    </source>
</evidence>
<dbReference type="PROSITE" id="PS00843">
    <property type="entry name" value="DALA_DALA_LIGASE_1"/>
    <property type="match status" value="1"/>
</dbReference>
<dbReference type="NCBIfam" id="NF002378">
    <property type="entry name" value="PRK01372.1"/>
    <property type="match status" value="1"/>
</dbReference>
<dbReference type="NCBIfam" id="NF002528">
    <property type="entry name" value="PRK01966.1-4"/>
    <property type="match status" value="1"/>
</dbReference>
<keyword evidence="7 14" id="KW-0460">Magnesium</keyword>
<dbReference type="PANTHER" id="PTHR23132">
    <property type="entry name" value="D-ALANINE--D-ALANINE LIGASE"/>
    <property type="match status" value="1"/>
</dbReference>
<evidence type="ECO:0000256" key="7">
    <source>
        <dbReference type="ARBA" id="ARBA00022842"/>
    </source>
</evidence>
<evidence type="ECO:0000256" key="1">
    <source>
        <dbReference type="ARBA" id="ARBA00001936"/>
    </source>
</evidence>
<keyword evidence="18" id="KW-1185">Reference proteome</keyword>
<dbReference type="InterPro" id="IPR005905">
    <property type="entry name" value="D_ala_D_ala"/>
</dbReference>
<dbReference type="GO" id="GO:0005829">
    <property type="term" value="C:cytosol"/>
    <property type="evidence" value="ECO:0007669"/>
    <property type="project" value="TreeGrafter"/>
</dbReference>
<evidence type="ECO:0000256" key="2">
    <source>
        <dbReference type="ARBA" id="ARBA00010871"/>
    </source>
</evidence>
<accession>A0A2T4UJ02</accession>
<dbReference type="OrthoDB" id="9813261at2"/>
<comment type="subcellular location">
    <subcellularLocation>
        <location evidence="12">Cytoplasm</location>
    </subcellularLocation>
</comment>
<dbReference type="InterPro" id="IPR011761">
    <property type="entry name" value="ATP-grasp"/>
</dbReference>
<keyword evidence="4 14" id="KW-0479">Metal-binding</keyword>
<dbReference type="InterPro" id="IPR011095">
    <property type="entry name" value="Dala_Dala_lig_C"/>
</dbReference>
<comment type="cofactor">
    <cofactor evidence="14">
        <name>Mg(2+)</name>
        <dbReference type="ChEBI" id="CHEBI:18420"/>
    </cofactor>
    <cofactor evidence="14">
        <name>Mn(2+)</name>
        <dbReference type="ChEBI" id="CHEBI:29035"/>
    </cofactor>
    <text evidence="14">Binds 2 magnesium or manganese ions per subunit.</text>
</comment>
<keyword evidence="3 12" id="KW-0436">Ligase</keyword>
<keyword evidence="12" id="KW-0963">Cytoplasm</keyword>
<feature type="binding site" evidence="14">
    <location>
        <position position="269"/>
    </location>
    <ligand>
        <name>Mg(2+)</name>
        <dbReference type="ChEBI" id="CHEBI:18420"/>
        <label>1</label>
    </ligand>
</feature>
<dbReference type="Gene3D" id="3.30.470.20">
    <property type="entry name" value="ATP-grasp fold, B domain"/>
    <property type="match status" value="1"/>
</dbReference>
<evidence type="ECO:0000256" key="14">
    <source>
        <dbReference type="PIRSR" id="PIRSR039102-3"/>
    </source>
</evidence>
<proteinExistence type="inferred from homology"/>
<dbReference type="Gene3D" id="3.30.1490.20">
    <property type="entry name" value="ATP-grasp fold, A domain"/>
    <property type="match status" value="1"/>
</dbReference>
<dbReference type="GO" id="GO:0046872">
    <property type="term" value="F:metal ion binding"/>
    <property type="evidence" value="ECO:0007669"/>
    <property type="project" value="UniProtKB-KW"/>
</dbReference>
<comment type="caution">
    <text evidence="17">The sequence shown here is derived from an EMBL/GenBank/DDBJ whole genome shotgun (WGS) entry which is preliminary data.</text>
</comment>
<feature type="binding site" evidence="14">
    <location>
        <position position="283"/>
    </location>
    <ligand>
        <name>Mg(2+)</name>
        <dbReference type="ChEBI" id="CHEBI:18420"/>
        <label>2</label>
    </ligand>
</feature>
<evidence type="ECO:0000256" key="10">
    <source>
        <dbReference type="ARBA" id="ARBA00023211"/>
    </source>
</evidence>
<dbReference type="SUPFAM" id="SSF52440">
    <property type="entry name" value="PreATP-grasp domain"/>
    <property type="match status" value="1"/>
</dbReference>
<dbReference type="UniPathway" id="UPA00219"/>
<name>A0A2T4UJ02_9ACTN</name>
<keyword evidence="9 12" id="KW-0573">Peptidoglycan synthesis</keyword>
<dbReference type="GO" id="GO:0008716">
    <property type="term" value="F:D-alanine-D-alanine ligase activity"/>
    <property type="evidence" value="ECO:0007669"/>
    <property type="project" value="UniProtKB-UniRule"/>
</dbReference>
<feature type="domain" description="ATP-grasp" evidence="16">
    <location>
        <begin position="111"/>
        <end position="314"/>
    </location>
</feature>
<dbReference type="EMBL" id="PYYB01000001">
    <property type="protein sequence ID" value="PTL59209.1"/>
    <property type="molecule type" value="Genomic_DNA"/>
</dbReference>
<dbReference type="HAMAP" id="MF_00047">
    <property type="entry name" value="Dala_Dala_lig"/>
    <property type="match status" value="1"/>
</dbReference>
<dbReference type="NCBIfam" id="TIGR01205">
    <property type="entry name" value="D_ala_D_alaTIGR"/>
    <property type="match status" value="1"/>
</dbReference>
<organism evidence="17 18">
    <name type="scientific">Paraconexibacter algicola</name>
    <dbReference type="NCBI Taxonomy" id="2133960"/>
    <lineage>
        <taxon>Bacteria</taxon>
        <taxon>Bacillati</taxon>
        <taxon>Actinomycetota</taxon>
        <taxon>Thermoleophilia</taxon>
        <taxon>Solirubrobacterales</taxon>
        <taxon>Paraconexibacteraceae</taxon>
        <taxon>Paraconexibacter</taxon>
    </lineage>
</organism>
<comment type="catalytic activity">
    <reaction evidence="12">
        <text>2 D-alanine + ATP = D-alanyl-D-alanine + ADP + phosphate + H(+)</text>
        <dbReference type="Rhea" id="RHEA:11224"/>
        <dbReference type="ChEBI" id="CHEBI:15378"/>
        <dbReference type="ChEBI" id="CHEBI:30616"/>
        <dbReference type="ChEBI" id="CHEBI:43474"/>
        <dbReference type="ChEBI" id="CHEBI:57416"/>
        <dbReference type="ChEBI" id="CHEBI:57822"/>
        <dbReference type="ChEBI" id="CHEBI:456216"/>
        <dbReference type="EC" id="6.3.2.4"/>
    </reaction>
</comment>
<evidence type="ECO:0000256" key="3">
    <source>
        <dbReference type="ARBA" id="ARBA00022598"/>
    </source>
</evidence>
<feature type="active site" evidence="13">
    <location>
        <position position="292"/>
    </location>
</feature>
<dbReference type="Gene3D" id="3.40.50.20">
    <property type="match status" value="1"/>
</dbReference>
<dbReference type="GO" id="GO:0008360">
    <property type="term" value="P:regulation of cell shape"/>
    <property type="evidence" value="ECO:0007669"/>
    <property type="project" value="UniProtKB-KW"/>
</dbReference>
<evidence type="ECO:0000256" key="6">
    <source>
        <dbReference type="ARBA" id="ARBA00022840"/>
    </source>
</evidence>
<gene>
    <name evidence="12" type="primary">ddl</name>
    <name evidence="17" type="ORF">C7Y72_05870</name>
</gene>
<feature type="active site" evidence="13">
    <location>
        <position position="158"/>
    </location>
</feature>
<keyword evidence="8 12" id="KW-0133">Cell shape</keyword>
<dbReference type="PROSITE" id="PS50975">
    <property type="entry name" value="ATP_GRASP"/>
    <property type="match status" value="1"/>
</dbReference>
<evidence type="ECO:0000256" key="11">
    <source>
        <dbReference type="ARBA" id="ARBA00023316"/>
    </source>
</evidence>
<evidence type="ECO:0000256" key="4">
    <source>
        <dbReference type="ARBA" id="ARBA00022723"/>
    </source>
</evidence>
<evidence type="ECO:0000256" key="13">
    <source>
        <dbReference type="PIRSR" id="PIRSR039102-1"/>
    </source>
</evidence>
<keyword evidence="10 14" id="KW-0464">Manganese</keyword>
<dbReference type="Proteomes" id="UP000240739">
    <property type="component" value="Unassembled WGS sequence"/>
</dbReference>
<dbReference type="GO" id="GO:0071555">
    <property type="term" value="P:cell wall organization"/>
    <property type="evidence" value="ECO:0007669"/>
    <property type="project" value="UniProtKB-KW"/>
</dbReference>
<dbReference type="AlphaFoldDB" id="A0A2T4UJ02"/>
<comment type="function">
    <text evidence="12">Cell wall formation.</text>
</comment>